<proteinExistence type="predicted"/>
<protein>
    <submittedName>
        <fullName evidence="1">Uncharacterized protein</fullName>
    </submittedName>
</protein>
<reference evidence="1" key="1">
    <citation type="journal article" date="2021" name="New Phytol.">
        <title>Evolutionary innovations through gain and loss of genes in the ectomycorrhizal Boletales.</title>
        <authorList>
            <person name="Wu G."/>
            <person name="Miyauchi S."/>
            <person name="Morin E."/>
            <person name="Kuo A."/>
            <person name="Drula E."/>
            <person name="Varga T."/>
            <person name="Kohler A."/>
            <person name="Feng B."/>
            <person name="Cao Y."/>
            <person name="Lipzen A."/>
            <person name="Daum C."/>
            <person name="Hundley H."/>
            <person name="Pangilinan J."/>
            <person name="Johnson J."/>
            <person name="Barry K."/>
            <person name="LaButti K."/>
            <person name="Ng V."/>
            <person name="Ahrendt S."/>
            <person name="Min B."/>
            <person name="Choi I.G."/>
            <person name="Park H."/>
            <person name="Plett J.M."/>
            <person name="Magnuson J."/>
            <person name="Spatafora J.W."/>
            <person name="Nagy L.G."/>
            <person name="Henrissat B."/>
            <person name="Grigoriev I.V."/>
            <person name="Yang Z.L."/>
            <person name="Xu J."/>
            <person name="Martin F.M."/>
        </authorList>
    </citation>
    <scope>NUCLEOTIDE SEQUENCE</scope>
    <source>
        <strain evidence="1">KUC20120723A-06</strain>
    </source>
</reference>
<feature type="non-terminal residue" evidence="1">
    <location>
        <position position="1"/>
    </location>
</feature>
<evidence type="ECO:0000313" key="1">
    <source>
        <dbReference type="EMBL" id="KAH7920568.1"/>
    </source>
</evidence>
<name>A0ACB8B5V0_9AGAM</name>
<organism evidence="1 2">
    <name type="scientific">Leucogyrophana mollusca</name>
    <dbReference type="NCBI Taxonomy" id="85980"/>
    <lineage>
        <taxon>Eukaryota</taxon>
        <taxon>Fungi</taxon>
        <taxon>Dikarya</taxon>
        <taxon>Basidiomycota</taxon>
        <taxon>Agaricomycotina</taxon>
        <taxon>Agaricomycetes</taxon>
        <taxon>Agaricomycetidae</taxon>
        <taxon>Boletales</taxon>
        <taxon>Boletales incertae sedis</taxon>
        <taxon>Leucogyrophana</taxon>
    </lineage>
</organism>
<dbReference type="EMBL" id="MU266571">
    <property type="protein sequence ID" value="KAH7920568.1"/>
    <property type="molecule type" value="Genomic_DNA"/>
</dbReference>
<comment type="caution">
    <text evidence="1">The sequence shown here is derived from an EMBL/GenBank/DDBJ whole genome shotgun (WGS) entry which is preliminary data.</text>
</comment>
<accession>A0ACB8B5V0</accession>
<evidence type="ECO:0000313" key="2">
    <source>
        <dbReference type="Proteomes" id="UP000790709"/>
    </source>
</evidence>
<dbReference type="Proteomes" id="UP000790709">
    <property type="component" value="Unassembled WGS sequence"/>
</dbReference>
<keyword evidence="2" id="KW-1185">Reference proteome</keyword>
<gene>
    <name evidence="1" type="ORF">BV22DRAFT_1020931</name>
</gene>
<sequence>RPVEPSIWDCFPHSVKQMVDWADLYVDTDVKDTSRNRVLIYKSPVDSVPDAVYPVSVNIQGVLKQVYLERLGTWDGLVPLFSKTFVLTFYSNPAKLHSASQRLVLGSAGGESTRATVLNACDDPHGWYACLSSDWDVLDAIPVAKIDKSGAMTALNYLLLSQGDFVEVGAEFDIVLTRDINGRNVAKVFLAFHHVIRLATVDELGIGSRVSSVGCFDIQSPDMTSLPFFCG</sequence>